<dbReference type="OrthoDB" id="7630206at2"/>
<dbReference type="Proteomes" id="UP000053464">
    <property type="component" value="Unassembled WGS sequence"/>
</dbReference>
<dbReference type="EMBL" id="LBHB01000001">
    <property type="protein sequence ID" value="KLE35980.1"/>
    <property type="molecule type" value="Genomic_DNA"/>
</dbReference>
<keyword evidence="2" id="KW-1185">Reference proteome</keyword>
<comment type="caution">
    <text evidence="1">The sequence shown here is derived from an EMBL/GenBank/DDBJ whole genome shotgun (WGS) entry which is preliminary data.</text>
</comment>
<proteinExistence type="predicted"/>
<dbReference type="RefSeq" id="WP_047002351.1">
    <property type="nucleotide sequence ID" value="NZ_LBHB01000001.1"/>
</dbReference>
<dbReference type="InterPro" id="IPR045617">
    <property type="entry name" value="DUF6445"/>
</dbReference>
<evidence type="ECO:0000313" key="2">
    <source>
        <dbReference type="Proteomes" id="UP000053464"/>
    </source>
</evidence>
<dbReference type="STRING" id="1581420.AAW00_00075"/>
<dbReference type="PATRIC" id="fig|1581420.6.peg.15"/>
<evidence type="ECO:0000313" key="1">
    <source>
        <dbReference type="EMBL" id="KLE35980.1"/>
    </source>
</evidence>
<organism evidence="1 2">
    <name type="scientific">Aurantiacibacter luteus</name>
    <dbReference type="NCBI Taxonomy" id="1581420"/>
    <lineage>
        <taxon>Bacteria</taxon>
        <taxon>Pseudomonadati</taxon>
        <taxon>Pseudomonadota</taxon>
        <taxon>Alphaproteobacteria</taxon>
        <taxon>Sphingomonadales</taxon>
        <taxon>Erythrobacteraceae</taxon>
        <taxon>Aurantiacibacter</taxon>
    </lineage>
</organism>
<protein>
    <recommendedName>
        <fullName evidence="3">Prolyl 4-hydroxylase alpha subunit domain-containing protein</fullName>
    </recommendedName>
</protein>
<reference evidence="1 2" key="1">
    <citation type="submission" date="2015-04" db="EMBL/GenBank/DDBJ databases">
        <title>The draft genome sequence of Erythrobacter luteus KA37.</title>
        <authorList>
            <person name="Zhuang L."/>
            <person name="Liu Y."/>
            <person name="Shao Z."/>
        </authorList>
    </citation>
    <scope>NUCLEOTIDE SEQUENCE [LARGE SCALE GENOMIC DNA]</scope>
    <source>
        <strain evidence="1 2">KA37</strain>
    </source>
</reference>
<name>A0A0G9MZ49_9SPHN</name>
<dbReference type="Pfam" id="PF20043">
    <property type="entry name" value="DUF6445"/>
    <property type="match status" value="1"/>
</dbReference>
<evidence type="ECO:0008006" key="3">
    <source>
        <dbReference type="Google" id="ProtNLM"/>
    </source>
</evidence>
<gene>
    <name evidence="1" type="ORF">AAW00_00075</name>
</gene>
<accession>A0A0G9MZ49</accession>
<dbReference type="AlphaFoldDB" id="A0A0G9MZ49"/>
<sequence>MTSPLALSPAHRATLSTFGAEAQPLLSVEDALADLPLVRAIAARHSYRPIGPFYPGLRAPVSDAIAMPLVEPLLPTMRDAFGLAAEPRYFECYLSLVTLAPADLAPIQRLPHFDGVEPGRIAVLLYLSDDMAGGTAFYRQRATGFESVDAARFDAYRTALDAGTARHGLPEAAYIGDSSPLFERTFKVDGAAGRMIAYRGNTLHCAAPHEGFVPDADPRVGRLTLNLFLKA</sequence>